<gene>
    <name evidence="6" type="primary">CDK12_5</name>
    <name evidence="6" type="ORF">HAX54_027179</name>
</gene>
<dbReference type="PROSITE" id="PS50011">
    <property type="entry name" value="PROTEIN_KINASE_DOM"/>
    <property type="match status" value="1"/>
</dbReference>
<accession>A0ABS8RKK2</accession>
<keyword evidence="7" id="KW-1185">Reference proteome</keyword>
<reference evidence="6 7" key="1">
    <citation type="journal article" date="2021" name="BMC Genomics">
        <title>Datura genome reveals duplications of psychoactive alkaloid biosynthetic genes and high mutation rate following tissue culture.</title>
        <authorList>
            <person name="Rajewski A."/>
            <person name="Carter-House D."/>
            <person name="Stajich J."/>
            <person name="Litt A."/>
        </authorList>
    </citation>
    <scope>NUCLEOTIDE SEQUENCE [LARGE SCALE GENOMIC DNA]</scope>
    <source>
        <strain evidence="6">AR-01</strain>
    </source>
</reference>
<dbReference type="GO" id="GO:0016301">
    <property type="term" value="F:kinase activity"/>
    <property type="evidence" value="ECO:0007669"/>
    <property type="project" value="UniProtKB-KW"/>
</dbReference>
<organism evidence="6 7">
    <name type="scientific">Datura stramonium</name>
    <name type="common">Jimsonweed</name>
    <name type="synonym">Common thornapple</name>
    <dbReference type="NCBI Taxonomy" id="4076"/>
    <lineage>
        <taxon>Eukaryota</taxon>
        <taxon>Viridiplantae</taxon>
        <taxon>Streptophyta</taxon>
        <taxon>Embryophyta</taxon>
        <taxon>Tracheophyta</taxon>
        <taxon>Spermatophyta</taxon>
        <taxon>Magnoliopsida</taxon>
        <taxon>eudicotyledons</taxon>
        <taxon>Gunneridae</taxon>
        <taxon>Pentapetalae</taxon>
        <taxon>asterids</taxon>
        <taxon>lamiids</taxon>
        <taxon>Solanales</taxon>
        <taxon>Solanaceae</taxon>
        <taxon>Solanoideae</taxon>
        <taxon>Datureae</taxon>
        <taxon>Datura</taxon>
    </lineage>
</organism>
<evidence type="ECO:0000256" key="1">
    <source>
        <dbReference type="ARBA" id="ARBA00022741"/>
    </source>
</evidence>
<name>A0ABS8RKK2_DATST</name>
<dbReference type="Proteomes" id="UP000823775">
    <property type="component" value="Unassembled WGS sequence"/>
</dbReference>
<dbReference type="Gene3D" id="3.30.200.20">
    <property type="entry name" value="Phosphorylase Kinase, domain 1"/>
    <property type="match status" value="1"/>
</dbReference>
<evidence type="ECO:0000259" key="5">
    <source>
        <dbReference type="PROSITE" id="PS50011"/>
    </source>
</evidence>
<evidence type="ECO:0000313" key="6">
    <source>
        <dbReference type="EMBL" id="MCD7447316.1"/>
    </source>
</evidence>
<dbReference type="InterPro" id="IPR000719">
    <property type="entry name" value="Prot_kinase_dom"/>
</dbReference>
<feature type="domain" description="Protein kinase" evidence="5">
    <location>
        <begin position="59"/>
        <end position="418"/>
    </location>
</feature>
<feature type="region of interest" description="Disordered" evidence="4">
    <location>
        <begin position="280"/>
        <end position="304"/>
    </location>
</feature>
<keyword evidence="2 3" id="KW-0067">ATP-binding</keyword>
<dbReference type="EMBL" id="JACEIK010000033">
    <property type="protein sequence ID" value="MCD7447316.1"/>
    <property type="molecule type" value="Genomic_DNA"/>
</dbReference>
<protein>
    <submittedName>
        <fullName evidence="6">Cyclin-dependent kinase 12</fullName>
    </submittedName>
</protein>
<comment type="caution">
    <text evidence="6">The sequence shown here is derived from an EMBL/GenBank/DDBJ whole genome shotgun (WGS) entry which is preliminary data.</text>
</comment>
<dbReference type="InterPro" id="IPR050108">
    <property type="entry name" value="CDK"/>
</dbReference>
<dbReference type="SUPFAM" id="SSF56112">
    <property type="entry name" value="Protein kinase-like (PK-like)"/>
    <property type="match status" value="1"/>
</dbReference>
<keyword evidence="6" id="KW-0808">Transferase</keyword>
<keyword evidence="6" id="KW-0418">Kinase</keyword>
<dbReference type="PROSITE" id="PS00107">
    <property type="entry name" value="PROTEIN_KINASE_ATP"/>
    <property type="match status" value="1"/>
</dbReference>
<evidence type="ECO:0000256" key="4">
    <source>
        <dbReference type="SAM" id="MobiDB-lite"/>
    </source>
</evidence>
<evidence type="ECO:0000256" key="2">
    <source>
        <dbReference type="ARBA" id="ARBA00022840"/>
    </source>
</evidence>
<evidence type="ECO:0000313" key="7">
    <source>
        <dbReference type="Proteomes" id="UP000823775"/>
    </source>
</evidence>
<dbReference type="Pfam" id="PF00069">
    <property type="entry name" value="Pkinase"/>
    <property type="match status" value="1"/>
</dbReference>
<feature type="binding site" evidence="3">
    <location>
        <position position="88"/>
    </location>
    <ligand>
        <name>ATP</name>
        <dbReference type="ChEBI" id="CHEBI:30616"/>
    </ligand>
</feature>
<keyword evidence="1 3" id="KW-0547">Nucleotide-binding</keyword>
<sequence length="418" mass="47401">MSILYCISKLALPLWRRSKRSPRNREDSVSSWPPAGLFGLTAVAGEAIDGWIPLKSNMFQKLEKIGQGTYSSVYRARDIENGKMVALKKVRFDNFQPDSVRFMAREIAILRKLDHPNIMKLEGIITSRLSCSIYLLLSIWNMTYLDYYHVLKSNLVIHRTLFRKAAPEREDRGQPEQLHKIFKLCGSPPDDYWKRSKLPLATMFKPKQPYDSTLRDRCKELPKTAVSLVETLLSIDPHKRGTASSALNSEYFNTKPYACDSSSLPKYPPNKEIDAKFREEVRRKRASSTVQASETSRKARKALQEPSNFCKVVPTEEVEANVHGSRRNYGSNAQISKGRRATISRISMKPVYDTVSEASQMSDESQGDSTILSVPVQMPESSGFAWAKKGKQDSAATRLYPPPNSRSQKLECLRVLLV</sequence>
<dbReference type="InterPro" id="IPR011009">
    <property type="entry name" value="Kinase-like_dom_sf"/>
</dbReference>
<evidence type="ECO:0000256" key="3">
    <source>
        <dbReference type="PROSITE-ProRule" id="PRU10141"/>
    </source>
</evidence>
<dbReference type="PANTHER" id="PTHR24056">
    <property type="entry name" value="CELL DIVISION PROTEIN KINASE"/>
    <property type="match status" value="1"/>
</dbReference>
<proteinExistence type="predicted"/>
<feature type="region of interest" description="Disordered" evidence="4">
    <location>
        <begin position="383"/>
        <end position="405"/>
    </location>
</feature>
<dbReference type="PANTHER" id="PTHR24056:SF571">
    <property type="entry name" value="PROTEIN KINASE DOMAIN-CONTAINING PROTEIN"/>
    <property type="match status" value="1"/>
</dbReference>
<dbReference type="Gene3D" id="1.10.510.10">
    <property type="entry name" value="Transferase(Phosphotransferase) domain 1"/>
    <property type="match status" value="1"/>
</dbReference>
<dbReference type="InterPro" id="IPR017441">
    <property type="entry name" value="Protein_kinase_ATP_BS"/>
</dbReference>